<dbReference type="InterPro" id="IPR051016">
    <property type="entry name" value="Diverse_Substrate_AcTransf"/>
</dbReference>
<dbReference type="Proteomes" id="UP001501094">
    <property type="component" value="Unassembled WGS sequence"/>
</dbReference>
<dbReference type="Pfam" id="PF00583">
    <property type="entry name" value="Acetyltransf_1"/>
    <property type="match status" value="1"/>
</dbReference>
<proteinExistence type="predicted"/>
<accession>A0ABN2NBQ7</accession>
<evidence type="ECO:0000256" key="2">
    <source>
        <dbReference type="ARBA" id="ARBA00023315"/>
    </source>
</evidence>
<dbReference type="PANTHER" id="PTHR10545:SF29">
    <property type="entry name" value="GH14572P-RELATED"/>
    <property type="match status" value="1"/>
</dbReference>
<dbReference type="Gene3D" id="3.40.630.30">
    <property type="match status" value="1"/>
</dbReference>
<dbReference type="EMBL" id="BAAANL010000002">
    <property type="protein sequence ID" value="GAA1856312.1"/>
    <property type="molecule type" value="Genomic_DNA"/>
</dbReference>
<dbReference type="RefSeq" id="WP_344100547.1">
    <property type="nucleotide sequence ID" value="NZ_BAAANL010000002.1"/>
</dbReference>
<evidence type="ECO:0000256" key="1">
    <source>
        <dbReference type="ARBA" id="ARBA00022679"/>
    </source>
</evidence>
<reference evidence="4 5" key="1">
    <citation type="journal article" date="2019" name="Int. J. Syst. Evol. Microbiol.">
        <title>The Global Catalogue of Microorganisms (GCM) 10K type strain sequencing project: providing services to taxonomists for standard genome sequencing and annotation.</title>
        <authorList>
            <consortium name="The Broad Institute Genomics Platform"/>
            <consortium name="The Broad Institute Genome Sequencing Center for Infectious Disease"/>
            <person name="Wu L."/>
            <person name="Ma J."/>
        </authorList>
    </citation>
    <scope>NUCLEOTIDE SEQUENCE [LARGE SCALE GENOMIC DNA]</scope>
    <source>
        <strain evidence="4 5">JCM 14326</strain>
    </source>
</reference>
<evidence type="ECO:0000313" key="4">
    <source>
        <dbReference type="EMBL" id="GAA1856312.1"/>
    </source>
</evidence>
<dbReference type="PANTHER" id="PTHR10545">
    <property type="entry name" value="DIAMINE N-ACETYLTRANSFERASE"/>
    <property type="match status" value="1"/>
</dbReference>
<sequence length="157" mass="17563">MSTGLEVREVRRLPESPGVIALIEEHARYESGTRAQDPGYPGRLQECLDSGRLVMFVAVDESRYLGYATLTFDVATWTGRMFGHMDCLFVRDGERGAGVGRLLVDRLAERAVEAGAVELQWQTPEWNVRAARFYDRLGASRAGKLRYTWRLPAPGAS</sequence>
<comment type="caution">
    <text evidence="4">The sequence shown here is derived from an EMBL/GenBank/DDBJ whole genome shotgun (WGS) entry which is preliminary data.</text>
</comment>
<dbReference type="InterPro" id="IPR016181">
    <property type="entry name" value="Acyl_CoA_acyltransferase"/>
</dbReference>
<feature type="domain" description="N-acetyltransferase" evidence="3">
    <location>
        <begin position="5"/>
        <end position="157"/>
    </location>
</feature>
<organism evidence="4 5">
    <name type="scientific">Myceligenerans crystallogenes</name>
    <dbReference type="NCBI Taxonomy" id="316335"/>
    <lineage>
        <taxon>Bacteria</taxon>
        <taxon>Bacillati</taxon>
        <taxon>Actinomycetota</taxon>
        <taxon>Actinomycetes</taxon>
        <taxon>Micrococcales</taxon>
        <taxon>Promicromonosporaceae</taxon>
        <taxon>Myceligenerans</taxon>
    </lineage>
</organism>
<keyword evidence="2" id="KW-0012">Acyltransferase</keyword>
<dbReference type="PROSITE" id="PS51186">
    <property type="entry name" value="GNAT"/>
    <property type="match status" value="1"/>
</dbReference>
<name>A0ABN2NBQ7_9MICO</name>
<dbReference type="SUPFAM" id="SSF55729">
    <property type="entry name" value="Acyl-CoA N-acyltransferases (Nat)"/>
    <property type="match status" value="1"/>
</dbReference>
<keyword evidence="1" id="KW-0808">Transferase</keyword>
<gene>
    <name evidence="4" type="ORF">GCM10009751_11850</name>
</gene>
<dbReference type="InterPro" id="IPR000182">
    <property type="entry name" value="GNAT_dom"/>
</dbReference>
<dbReference type="CDD" id="cd04301">
    <property type="entry name" value="NAT_SF"/>
    <property type="match status" value="1"/>
</dbReference>
<protein>
    <recommendedName>
        <fullName evidence="3">N-acetyltransferase domain-containing protein</fullName>
    </recommendedName>
</protein>
<evidence type="ECO:0000259" key="3">
    <source>
        <dbReference type="PROSITE" id="PS51186"/>
    </source>
</evidence>
<evidence type="ECO:0000313" key="5">
    <source>
        <dbReference type="Proteomes" id="UP001501094"/>
    </source>
</evidence>
<keyword evidence="5" id="KW-1185">Reference proteome</keyword>